<dbReference type="RefSeq" id="WP_097128823.1">
    <property type="nucleotide sequence ID" value="NZ_OCMT01000001.1"/>
</dbReference>
<feature type="region of interest" description="Disordered" evidence="1">
    <location>
        <begin position="1"/>
        <end position="72"/>
    </location>
</feature>
<organism evidence="2 3">
    <name type="scientific">Pedobacter xixiisoli</name>
    <dbReference type="NCBI Taxonomy" id="1476464"/>
    <lineage>
        <taxon>Bacteria</taxon>
        <taxon>Pseudomonadati</taxon>
        <taxon>Bacteroidota</taxon>
        <taxon>Sphingobacteriia</taxon>
        <taxon>Sphingobacteriales</taxon>
        <taxon>Sphingobacteriaceae</taxon>
        <taxon>Pedobacter</taxon>
    </lineage>
</organism>
<dbReference type="Proteomes" id="UP000219281">
    <property type="component" value="Unassembled WGS sequence"/>
</dbReference>
<evidence type="ECO:0000256" key="1">
    <source>
        <dbReference type="SAM" id="MobiDB-lite"/>
    </source>
</evidence>
<evidence type="ECO:0000313" key="3">
    <source>
        <dbReference type="Proteomes" id="UP000219281"/>
    </source>
</evidence>
<keyword evidence="3" id="KW-1185">Reference proteome</keyword>
<reference evidence="3" key="1">
    <citation type="submission" date="2017-09" db="EMBL/GenBank/DDBJ databases">
        <authorList>
            <person name="Varghese N."/>
            <person name="Submissions S."/>
        </authorList>
    </citation>
    <scope>NUCLEOTIDE SEQUENCE [LARGE SCALE GENOMIC DNA]</scope>
    <source>
        <strain evidence="3">CGMCC 1.12803</strain>
    </source>
</reference>
<gene>
    <name evidence="2" type="ORF">SAMN06297358_0739</name>
</gene>
<protein>
    <submittedName>
        <fullName evidence="2">Uncharacterized protein</fullName>
    </submittedName>
</protein>
<accession>A0A285ZSD5</accession>
<proteinExistence type="predicted"/>
<sequence>MENKKKYIEEEDINNPEQFQARRSNKSENEEDDSKYTQQENEFADGKGSNLAEAFKIENSNESKQDNQDEDE</sequence>
<name>A0A285ZSD5_9SPHI</name>
<dbReference type="EMBL" id="OCMT01000001">
    <property type="protein sequence ID" value="SOD12574.1"/>
    <property type="molecule type" value="Genomic_DNA"/>
</dbReference>
<feature type="compositionally biased region" description="Basic and acidic residues" evidence="1">
    <location>
        <begin position="55"/>
        <end position="72"/>
    </location>
</feature>
<evidence type="ECO:0000313" key="2">
    <source>
        <dbReference type="EMBL" id="SOD12574.1"/>
    </source>
</evidence>
<dbReference type="AlphaFoldDB" id="A0A285ZSD5"/>